<dbReference type="Proteomes" id="UP000237105">
    <property type="component" value="Unassembled WGS sequence"/>
</dbReference>
<protein>
    <submittedName>
        <fullName evidence="2">Uncharacterized protein</fullName>
    </submittedName>
</protein>
<comment type="caution">
    <text evidence="2">The sequence shown here is derived from an EMBL/GenBank/DDBJ whole genome shotgun (WGS) entry which is preliminary data.</text>
</comment>
<feature type="non-terminal residue" evidence="2">
    <location>
        <position position="1"/>
    </location>
</feature>
<dbReference type="EMBL" id="JXTB01000047">
    <property type="protein sequence ID" value="PON70926.1"/>
    <property type="molecule type" value="Genomic_DNA"/>
</dbReference>
<feature type="compositionally biased region" description="Basic and acidic residues" evidence="1">
    <location>
        <begin position="16"/>
        <end position="30"/>
    </location>
</feature>
<dbReference type="AlphaFoldDB" id="A0A2P5DCB6"/>
<reference evidence="3" key="1">
    <citation type="submission" date="2016-06" db="EMBL/GenBank/DDBJ databases">
        <title>Parallel loss of symbiosis genes in relatives of nitrogen-fixing non-legume Parasponia.</title>
        <authorList>
            <person name="Van Velzen R."/>
            <person name="Holmer R."/>
            <person name="Bu F."/>
            <person name="Rutten L."/>
            <person name="Van Zeijl A."/>
            <person name="Liu W."/>
            <person name="Santuari L."/>
            <person name="Cao Q."/>
            <person name="Sharma T."/>
            <person name="Shen D."/>
            <person name="Roswanjaya Y."/>
            <person name="Wardhani T."/>
            <person name="Kalhor M.S."/>
            <person name="Jansen J."/>
            <person name="Van den Hoogen J."/>
            <person name="Gungor B."/>
            <person name="Hartog M."/>
            <person name="Hontelez J."/>
            <person name="Verver J."/>
            <person name="Yang W.-C."/>
            <person name="Schijlen E."/>
            <person name="Repin R."/>
            <person name="Schilthuizen M."/>
            <person name="Schranz E."/>
            <person name="Heidstra R."/>
            <person name="Miyata K."/>
            <person name="Fedorova E."/>
            <person name="Kohlen W."/>
            <person name="Bisseling T."/>
            <person name="Smit S."/>
            <person name="Geurts R."/>
        </authorList>
    </citation>
    <scope>NUCLEOTIDE SEQUENCE [LARGE SCALE GENOMIC DNA]</scope>
    <source>
        <strain evidence="3">cv. WU1-14</strain>
    </source>
</reference>
<evidence type="ECO:0000313" key="2">
    <source>
        <dbReference type="EMBL" id="PON70926.1"/>
    </source>
</evidence>
<organism evidence="2 3">
    <name type="scientific">Parasponia andersonii</name>
    <name type="common">Sponia andersonii</name>
    <dbReference type="NCBI Taxonomy" id="3476"/>
    <lineage>
        <taxon>Eukaryota</taxon>
        <taxon>Viridiplantae</taxon>
        <taxon>Streptophyta</taxon>
        <taxon>Embryophyta</taxon>
        <taxon>Tracheophyta</taxon>
        <taxon>Spermatophyta</taxon>
        <taxon>Magnoliopsida</taxon>
        <taxon>eudicotyledons</taxon>
        <taxon>Gunneridae</taxon>
        <taxon>Pentapetalae</taxon>
        <taxon>rosids</taxon>
        <taxon>fabids</taxon>
        <taxon>Rosales</taxon>
        <taxon>Cannabaceae</taxon>
        <taxon>Parasponia</taxon>
    </lineage>
</organism>
<proteinExistence type="predicted"/>
<feature type="compositionally biased region" description="Basic and acidic residues" evidence="1">
    <location>
        <begin position="40"/>
        <end position="52"/>
    </location>
</feature>
<name>A0A2P5DCB6_PARAD</name>
<keyword evidence="3" id="KW-1185">Reference proteome</keyword>
<feature type="region of interest" description="Disordered" evidence="1">
    <location>
        <begin position="1"/>
        <end position="52"/>
    </location>
</feature>
<feature type="compositionally biased region" description="Acidic residues" evidence="1">
    <location>
        <begin position="1"/>
        <end position="15"/>
    </location>
</feature>
<evidence type="ECO:0000313" key="3">
    <source>
        <dbReference type="Proteomes" id="UP000237105"/>
    </source>
</evidence>
<accession>A0A2P5DCB6</accession>
<gene>
    <name evidence="2" type="ORF">PanWU01x14_076360</name>
</gene>
<evidence type="ECO:0000256" key="1">
    <source>
        <dbReference type="SAM" id="MobiDB-lite"/>
    </source>
</evidence>
<sequence length="52" mass="6334">IQEDESNNAEEDDAMLEEKNVEDRRTSEKEKHRKQWGYAEDPKRIKEIQEEE</sequence>